<dbReference type="PATRIC" id="fig|1429043.3.peg.4125"/>
<dbReference type="Gene3D" id="3.40.50.300">
    <property type="entry name" value="P-loop containing nucleotide triphosphate hydrolases"/>
    <property type="match status" value="1"/>
</dbReference>
<gene>
    <name evidence="2" type="ORF">X474_19465</name>
</gene>
<accession>A0A0D2J9K7</accession>
<keyword evidence="3" id="KW-1185">Reference proteome</keyword>
<dbReference type="STRING" id="1429043.X474_19465"/>
<dbReference type="SUPFAM" id="SSF52540">
    <property type="entry name" value="P-loop containing nucleoside triphosphate hydrolases"/>
    <property type="match status" value="1"/>
</dbReference>
<dbReference type="InterPro" id="IPR003593">
    <property type="entry name" value="AAA+_ATPase"/>
</dbReference>
<dbReference type="InParanoid" id="A0A0D2J9K7"/>
<feature type="domain" description="AAA+ ATPase" evidence="1">
    <location>
        <begin position="48"/>
        <end position="225"/>
    </location>
</feature>
<proteinExistence type="predicted"/>
<dbReference type="GO" id="GO:0005524">
    <property type="term" value="F:ATP binding"/>
    <property type="evidence" value="ECO:0007669"/>
    <property type="project" value="InterPro"/>
</dbReference>
<dbReference type="SMART" id="SM00382">
    <property type="entry name" value="AAA"/>
    <property type="match status" value="1"/>
</dbReference>
<dbReference type="PANTHER" id="PTHR42759:SF1">
    <property type="entry name" value="MAGNESIUM-CHELATASE SUBUNIT CHLD"/>
    <property type="match status" value="1"/>
</dbReference>
<comment type="caution">
    <text evidence="2">The sequence shown here is derived from an EMBL/GenBank/DDBJ whole genome shotgun (WGS) entry which is preliminary data.</text>
</comment>
<dbReference type="PANTHER" id="PTHR42759">
    <property type="entry name" value="MOXR FAMILY PROTEIN"/>
    <property type="match status" value="1"/>
</dbReference>
<evidence type="ECO:0000259" key="1">
    <source>
        <dbReference type="SMART" id="SM00382"/>
    </source>
</evidence>
<evidence type="ECO:0000313" key="2">
    <source>
        <dbReference type="EMBL" id="KIX12381.1"/>
    </source>
</evidence>
<protein>
    <submittedName>
        <fullName evidence="2">ATPase</fullName>
    </submittedName>
</protein>
<name>A0A0D2J9K7_9BACT</name>
<dbReference type="EMBL" id="AZAC01000033">
    <property type="protein sequence ID" value="KIX12381.1"/>
    <property type="molecule type" value="Genomic_DNA"/>
</dbReference>
<dbReference type="CDD" id="cd00009">
    <property type="entry name" value="AAA"/>
    <property type="match status" value="1"/>
</dbReference>
<organism evidence="2 3">
    <name type="scientific">Dethiosulfatarculus sandiegensis</name>
    <dbReference type="NCBI Taxonomy" id="1429043"/>
    <lineage>
        <taxon>Bacteria</taxon>
        <taxon>Pseudomonadati</taxon>
        <taxon>Thermodesulfobacteriota</taxon>
        <taxon>Desulfarculia</taxon>
        <taxon>Desulfarculales</taxon>
        <taxon>Desulfarculaceae</taxon>
        <taxon>Dethiosulfatarculus</taxon>
    </lineage>
</organism>
<sequence>MADREFENKKADHNMMPESIEGVQKGLSREGYVADRGLATVVYLAFKLNKPLFLEGEPGVGKTELARVLAEMGKVELIRLQCYEGLDAHAALYEWNYAKQLLTIRMMEREKKSSREMGPEIFGTDFLIERPLLKAIRAEQNGAPVLLIDELDRADEEFEAFLLEFLGEFQITIPEVGTLKATRPPLVVLTSNRTRDVHDALKRRCLYHWIDLPSFEKELAIVKAKAPEAGPELTRQVTAFMQKIRQAGLVKRPGVSETLDWAQALVLLGADSLDKENVDATLGCILKHQEDLRWFRSRHWQDKEARAAFLAALNA</sequence>
<dbReference type="InterPro" id="IPR050764">
    <property type="entry name" value="CbbQ/NirQ/NorQ/GpvN"/>
</dbReference>
<dbReference type="InterPro" id="IPR027417">
    <property type="entry name" value="P-loop_NTPase"/>
</dbReference>
<evidence type="ECO:0000313" key="3">
    <source>
        <dbReference type="Proteomes" id="UP000032233"/>
    </source>
</evidence>
<dbReference type="AlphaFoldDB" id="A0A0D2J9K7"/>
<dbReference type="Pfam" id="PF07728">
    <property type="entry name" value="AAA_5"/>
    <property type="match status" value="1"/>
</dbReference>
<dbReference type="GO" id="GO:0016887">
    <property type="term" value="F:ATP hydrolysis activity"/>
    <property type="evidence" value="ECO:0007669"/>
    <property type="project" value="InterPro"/>
</dbReference>
<dbReference type="RefSeq" id="WP_197282172.1">
    <property type="nucleotide sequence ID" value="NZ_AZAC01000033.1"/>
</dbReference>
<dbReference type="Proteomes" id="UP000032233">
    <property type="component" value="Unassembled WGS sequence"/>
</dbReference>
<reference evidence="2 3" key="1">
    <citation type="submission" date="2013-11" db="EMBL/GenBank/DDBJ databases">
        <title>Metagenomic analysis of a methanogenic consortium involved in long chain n-alkane degradation.</title>
        <authorList>
            <person name="Davidova I.A."/>
            <person name="Callaghan A.V."/>
            <person name="Wawrik B."/>
            <person name="Pruitt S."/>
            <person name="Marks C."/>
            <person name="Duncan K.E."/>
            <person name="Suflita J.M."/>
        </authorList>
    </citation>
    <scope>NUCLEOTIDE SEQUENCE [LARGE SCALE GENOMIC DNA]</scope>
    <source>
        <strain evidence="2 3">SPR</strain>
    </source>
</reference>
<dbReference type="InterPro" id="IPR011704">
    <property type="entry name" value="ATPase_dyneun-rel_AAA"/>
</dbReference>